<organism evidence="3 4">
    <name type="scientific">Sporosarcina aquimarina</name>
    <dbReference type="NCBI Taxonomy" id="114975"/>
    <lineage>
        <taxon>Bacteria</taxon>
        <taxon>Bacillati</taxon>
        <taxon>Bacillota</taxon>
        <taxon>Bacilli</taxon>
        <taxon>Bacillales</taxon>
        <taxon>Caryophanaceae</taxon>
        <taxon>Sporosarcina</taxon>
    </lineage>
</organism>
<dbReference type="InterPro" id="IPR000160">
    <property type="entry name" value="GGDEF_dom"/>
</dbReference>
<evidence type="ECO:0000259" key="2">
    <source>
        <dbReference type="PROSITE" id="PS50887"/>
    </source>
</evidence>
<keyword evidence="4" id="KW-1185">Reference proteome</keyword>
<keyword evidence="1" id="KW-0175">Coiled coil</keyword>
<dbReference type="InterPro" id="IPR050469">
    <property type="entry name" value="Diguanylate_Cyclase"/>
</dbReference>
<dbReference type="EMBL" id="JAUBDH010000001">
    <property type="protein sequence ID" value="MDW0108848.1"/>
    <property type="molecule type" value="Genomic_DNA"/>
</dbReference>
<dbReference type="PANTHER" id="PTHR45138">
    <property type="entry name" value="REGULATORY COMPONENTS OF SENSORY TRANSDUCTION SYSTEM"/>
    <property type="match status" value="1"/>
</dbReference>
<dbReference type="SUPFAM" id="SSF55073">
    <property type="entry name" value="Nucleotide cyclase"/>
    <property type="match status" value="1"/>
</dbReference>
<dbReference type="SUPFAM" id="SSF48452">
    <property type="entry name" value="TPR-like"/>
    <property type="match status" value="1"/>
</dbReference>
<dbReference type="PROSITE" id="PS50887">
    <property type="entry name" value="GGDEF"/>
    <property type="match status" value="1"/>
</dbReference>
<evidence type="ECO:0000313" key="3">
    <source>
        <dbReference type="EMBL" id="MDW0108848.1"/>
    </source>
</evidence>
<keyword evidence="3" id="KW-0808">Transferase</keyword>
<dbReference type="RefSeq" id="WP_317934129.1">
    <property type="nucleotide sequence ID" value="NZ_JAUBDH010000001.1"/>
</dbReference>
<evidence type="ECO:0000256" key="1">
    <source>
        <dbReference type="SAM" id="Coils"/>
    </source>
</evidence>
<dbReference type="Gene3D" id="3.30.70.270">
    <property type="match status" value="1"/>
</dbReference>
<dbReference type="Gene3D" id="1.25.40.10">
    <property type="entry name" value="Tetratricopeptide repeat domain"/>
    <property type="match status" value="2"/>
</dbReference>
<accession>A0ABU4FXP2</accession>
<keyword evidence="3" id="KW-0548">Nucleotidyltransferase</keyword>
<dbReference type="SMART" id="SM00267">
    <property type="entry name" value="GGDEF"/>
    <property type="match status" value="1"/>
</dbReference>
<dbReference type="InterPro" id="IPR043128">
    <property type="entry name" value="Rev_trsase/Diguanyl_cyclase"/>
</dbReference>
<evidence type="ECO:0000313" key="4">
    <source>
        <dbReference type="Proteomes" id="UP001280629"/>
    </source>
</evidence>
<feature type="coiled-coil region" evidence="1">
    <location>
        <begin position="280"/>
        <end position="307"/>
    </location>
</feature>
<dbReference type="InterPro" id="IPR011990">
    <property type="entry name" value="TPR-like_helical_dom_sf"/>
</dbReference>
<protein>
    <submittedName>
        <fullName evidence="3">Diguanylate cyclase</fullName>
        <ecNumber evidence="3">2.7.7.65</ecNumber>
    </submittedName>
</protein>
<gene>
    <name evidence="3" type="ORF">QT716_02165</name>
</gene>
<feature type="domain" description="GGDEF" evidence="2">
    <location>
        <begin position="335"/>
        <end position="469"/>
    </location>
</feature>
<name>A0ABU4FXP2_9BACL</name>
<dbReference type="Pfam" id="PF00990">
    <property type="entry name" value="GGDEF"/>
    <property type="match status" value="1"/>
</dbReference>
<dbReference type="Proteomes" id="UP001280629">
    <property type="component" value="Unassembled WGS sequence"/>
</dbReference>
<dbReference type="PANTHER" id="PTHR45138:SF9">
    <property type="entry name" value="DIGUANYLATE CYCLASE DGCM-RELATED"/>
    <property type="match status" value="1"/>
</dbReference>
<sequence>MNEQITQLQERMRLNRMNGSYKEMIETSYQLLRIAKQTNNQKLEMDAYANYALGFYAIGDCKDAFHYMELHADLCEQVGDAEDYMKSYHVFHLLYDYTENYDMAKTVLEKSISLADRLGKDQLVSENCSALSGVLSRMNDYDEALRAGKKAARIAALHDPYCPSLVLKAILAIANACLSIGKLEDADLILHMVMKDPVIQVQENEKMKCYRLAARLHVLQNDLEAALESLKCAKESALKTNNYKYQKEIHEEQIELYQQLEMYKEGFEVQQQQIQLLQQLHQQETANAALELEMKMKLQELERVANTDFLTNVSNRRALELTANEWLLQADRVKENVVCIAFDIDNLKLINDEFGHPFGDYVIQCVAQTCNDLLRCTDKTGRIGGDEFVAILRGISIGDACRKAHDMLDAVTNLIIEQEGKRVPVSLSVGVAESRYGDITEYATLYRHADSALYQAKNSGKSQVCCRLAEPV</sequence>
<proteinExistence type="predicted"/>
<dbReference type="CDD" id="cd01949">
    <property type="entry name" value="GGDEF"/>
    <property type="match status" value="1"/>
</dbReference>
<dbReference type="EC" id="2.7.7.65" evidence="3"/>
<dbReference type="NCBIfam" id="TIGR00254">
    <property type="entry name" value="GGDEF"/>
    <property type="match status" value="1"/>
</dbReference>
<reference evidence="3 4" key="1">
    <citation type="submission" date="2023-06" db="EMBL/GenBank/DDBJ databases">
        <title>Sporosarcina sp. nov., isolated from Korean traditional fermented seafood 'Jeotgal'.</title>
        <authorList>
            <person name="Yang A.-I."/>
            <person name="Shin N.-R."/>
        </authorList>
    </citation>
    <scope>NUCLEOTIDE SEQUENCE [LARGE SCALE GENOMIC DNA]</scope>
    <source>
        <strain evidence="3 4">KCTC3840</strain>
    </source>
</reference>
<dbReference type="InterPro" id="IPR029787">
    <property type="entry name" value="Nucleotide_cyclase"/>
</dbReference>
<dbReference type="GO" id="GO:0052621">
    <property type="term" value="F:diguanylate cyclase activity"/>
    <property type="evidence" value="ECO:0007669"/>
    <property type="project" value="UniProtKB-EC"/>
</dbReference>
<comment type="caution">
    <text evidence="3">The sequence shown here is derived from an EMBL/GenBank/DDBJ whole genome shotgun (WGS) entry which is preliminary data.</text>
</comment>